<reference evidence="3" key="1">
    <citation type="journal article" date="2021" name="Front. Microbiol.">
        <title>Comprehensive Comparative Genomics and Phenotyping of Methylobacterium Species.</title>
        <authorList>
            <person name="Alessa O."/>
            <person name="Ogura Y."/>
            <person name="Fujitani Y."/>
            <person name="Takami H."/>
            <person name="Hayashi T."/>
            <person name="Sahin N."/>
            <person name="Tani A."/>
        </authorList>
    </citation>
    <scope>NUCLEOTIDE SEQUENCE</scope>
    <source>
        <strain evidence="3">DSM 23632</strain>
    </source>
</reference>
<keyword evidence="4" id="KW-1185">Reference proteome</keyword>
<feature type="domain" description="Calcineurin-like phosphoesterase" evidence="2">
    <location>
        <begin position="9"/>
        <end position="135"/>
    </location>
</feature>
<comment type="caution">
    <text evidence="3">The sequence shown here is derived from an EMBL/GenBank/DDBJ whole genome shotgun (WGS) entry which is preliminary data.</text>
</comment>
<name>A0ABQ4U0Z9_9HYPH</name>
<evidence type="ECO:0000313" key="3">
    <source>
        <dbReference type="EMBL" id="GJE59790.1"/>
    </source>
</evidence>
<dbReference type="Proteomes" id="UP001055057">
    <property type="component" value="Unassembled WGS sequence"/>
</dbReference>
<organism evidence="3 4">
    <name type="scientific">Methylobacterium trifolii</name>
    <dbReference type="NCBI Taxonomy" id="1003092"/>
    <lineage>
        <taxon>Bacteria</taxon>
        <taxon>Pseudomonadati</taxon>
        <taxon>Pseudomonadota</taxon>
        <taxon>Alphaproteobacteria</taxon>
        <taxon>Hyphomicrobiales</taxon>
        <taxon>Methylobacteriaceae</taxon>
        <taxon>Methylobacterium</taxon>
    </lineage>
</organism>
<sequence>MTFRTFFTSDTHFGHKGVLAMSGRPFATIEEHDELLVQSWNGVVGPRDEVWHLGDFAMGATPERCQALFKRLRGRKILVRGNHDKKRTLDLPWHSQHIVATPKVEGKRLVLSHYPMRAWMGAFRGSIHLFGHTHGKLPDTNRSCDVGVDRWSYRPVTLAEIRERLDATPTVPEEIALCSVPDDDDDEG</sequence>
<dbReference type="EMBL" id="BPRB01000095">
    <property type="protein sequence ID" value="GJE59790.1"/>
    <property type="molecule type" value="Genomic_DNA"/>
</dbReference>
<evidence type="ECO:0000313" key="4">
    <source>
        <dbReference type="Proteomes" id="UP001055057"/>
    </source>
</evidence>
<dbReference type="Gene3D" id="3.60.21.10">
    <property type="match status" value="1"/>
</dbReference>
<comment type="similarity">
    <text evidence="1">Belongs to the metallophosphoesterase superfamily. YfcE family.</text>
</comment>
<proteinExistence type="inferred from homology"/>
<evidence type="ECO:0000259" key="2">
    <source>
        <dbReference type="Pfam" id="PF12850"/>
    </source>
</evidence>
<dbReference type="RefSeq" id="WP_147814718.1">
    <property type="nucleotide sequence ID" value="NZ_BPRB01000095.1"/>
</dbReference>
<dbReference type="InterPro" id="IPR029052">
    <property type="entry name" value="Metallo-depent_PP-like"/>
</dbReference>
<protein>
    <recommendedName>
        <fullName evidence="2">Calcineurin-like phosphoesterase domain-containing protein</fullName>
    </recommendedName>
</protein>
<dbReference type="InterPro" id="IPR024654">
    <property type="entry name" value="Calcineurin-like_PHP_lpxH"/>
</dbReference>
<dbReference type="SUPFAM" id="SSF56300">
    <property type="entry name" value="Metallo-dependent phosphatases"/>
    <property type="match status" value="1"/>
</dbReference>
<evidence type="ECO:0000256" key="1">
    <source>
        <dbReference type="ARBA" id="ARBA00008950"/>
    </source>
</evidence>
<reference evidence="3" key="2">
    <citation type="submission" date="2021-08" db="EMBL/GenBank/DDBJ databases">
        <authorList>
            <person name="Tani A."/>
            <person name="Ola A."/>
            <person name="Ogura Y."/>
            <person name="Katsura K."/>
            <person name="Hayashi T."/>
        </authorList>
    </citation>
    <scope>NUCLEOTIDE SEQUENCE</scope>
    <source>
        <strain evidence="3">DSM 23632</strain>
    </source>
</reference>
<accession>A0ABQ4U0Z9</accession>
<dbReference type="Pfam" id="PF12850">
    <property type="entry name" value="Metallophos_2"/>
    <property type="match status" value="1"/>
</dbReference>
<gene>
    <name evidence="3" type="ORF">MPOCJGCO_1892</name>
</gene>